<evidence type="ECO:0000256" key="1">
    <source>
        <dbReference type="SAM" id="Coils"/>
    </source>
</evidence>
<dbReference type="PANTHER" id="PTHR35838">
    <property type="entry name" value="CHROMOSOME 21, WHOLE GENOME SHOTGUN SEQUENCE"/>
    <property type="match status" value="1"/>
</dbReference>
<keyword evidence="4" id="KW-1185">Reference proteome</keyword>
<dbReference type="PANTHER" id="PTHR35838:SF1">
    <property type="entry name" value="TRICHOHYALIN-LIKE"/>
    <property type="match status" value="1"/>
</dbReference>
<dbReference type="AlphaFoldDB" id="A0AAV7U3J7"/>
<organism evidence="3 4">
    <name type="scientific">Pleurodeles waltl</name>
    <name type="common">Iberian ribbed newt</name>
    <dbReference type="NCBI Taxonomy" id="8319"/>
    <lineage>
        <taxon>Eukaryota</taxon>
        <taxon>Metazoa</taxon>
        <taxon>Chordata</taxon>
        <taxon>Craniata</taxon>
        <taxon>Vertebrata</taxon>
        <taxon>Euteleostomi</taxon>
        <taxon>Amphibia</taxon>
        <taxon>Batrachia</taxon>
        <taxon>Caudata</taxon>
        <taxon>Salamandroidea</taxon>
        <taxon>Salamandridae</taxon>
        <taxon>Pleurodelinae</taxon>
        <taxon>Pleurodeles</taxon>
    </lineage>
</organism>
<sequence length="465" mass="53590">MEALYTSLRSEIRTFEEHVQSCQAKFDLHTLYKLLVLLTENSAREVDSIEQLVKLAESTKDWPRSDMVKITFNDSKTNIQGYVSWFMSYVGYLRSLKEMFDNKIVFPLCENLYVNEDMESVDVPALSLSESMNSISSSESGLFDMKSPYSMTSITETAKELFNHRRKWALLLKGGTISDKSFAHESLLHIHAFGNIASFEKVLRLIPDIFYKSLTTTSLARQWVDLHERRSQSSLRLSKQVQGSCQPDVSKGQQPRAHLHTPKASPSTFFGSHLNSSVNGDHTSEVDGWSDNVGDLRAKLRERREELMFLLWRAERAEALEMQVQETTQRIVSLEQQLEDRRKALDNLQQRLEQEGQDSAQAKTISIQGQELLQLMNTLDRQLKLERFQKKILQSDWLLELAVRPSLIRHIDMVRERCCRLEMVLKQREPLPSEDNLQPSSETDSETLSLFSEPSRSMSNIFTKV</sequence>
<proteinExistence type="predicted"/>
<protein>
    <submittedName>
        <fullName evidence="3">Uncharacterized protein</fullName>
    </submittedName>
</protein>
<dbReference type="EMBL" id="JANPWB010000005">
    <property type="protein sequence ID" value="KAJ1183380.1"/>
    <property type="molecule type" value="Genomic_DNA"/>
</dbReference>
<feature type="compositionally biased region" description="Polar residues" evidence="2">
    <location>
        <begin position="239"/>
        <end position="253"/>
    </location>
</feature>
<evidence type="ECO:0000313" key="4">
    <source>
        <dbReference type="Proteomes" id="UP001066276"/>
    </source>
</evidence>
<reference evidence="3" key="1">
    <citation type="journal article" date="2022" name="bioRxiv">
        <title>Sequencing and chromosome-scale assembly of the giantPleurodeles waltlgenome.</title>
        <authorList>
            <person name="Brown T."/>
            <person name="Elewa A."/>
            <person name="Iarovenko S."/>
            <person name="Subramanian E."/>
            <person name="Araus A.J."/>
            <person name="Petzold A."/>
            <person name="Susuki M."/>
            <person name="Suzuki K.-i.T."/>
            <person name="Hayashi T."/>
            <person name="Toyoda A."/>
            <person name="Oliveira C."/>
            <person name="Osipova E."/>
            <person name="Leigh N.D."/>
            <person name="Simon A."/>
            <person name="Yun M.H."/>
        </authorList>
    </citation>
    <scope>NUCLEOTIDE SEQUENCE</scope>
    <source>
        <strain evidence="3">20211129_DDA</strain>
        <tissue evidence="3">Liver</tissue>
    </source>
</reference>
<gene>
    <name evidence="3" type="ORF">NDU88_000202</name>
</gene>
<feature type="region of interest" description="Disordered" evidence="2">
    <location>
        <begin position="430"/>
        <end position="451"/>
    </location>
</feature>
<feature type="coiled-coil region" evidence="1">
    <location>
        <begin position="317"/>
        <end position="365"/>
    </location>
</feature>
<keyword evidence="1" id="KW-0175">Coiled coil</keyword>
<dbReference type="Proteomes" id="UP001066276">
    <property type="component" value="Chromosome 3_1"/>
</dbReference>
<feature type="compositionally biased region" description="Polar residues" evidence="2">
    <location>
        <begin position="435"/>
        <end position="451"/>
    </location>
</feature>
<comment type="caution">
    <text evidence="3">The sequence shown here is derived from an EMBL/GenBank/DDBJ whole genome shotgun (WGS) entry which is preliminary data.</text>
</comment>
<accession>A0AAV7U3J7</accession>
<feature type="region of interest" description="Disordered" evidence="2">
    <location>
        <begin position="235"/>
        <end position="265"/>
    </location>
</feature>
<name>A0AAV7U3J7_PLEWA</name>
<evidence type="ECO:0000256" key="2">
    <source>
        <dbReference type="SAM" id="MobiDB-lite"/>
    </source>
</evidence>
<evidence type="ECO:0000313" key="3">
    <source>
        <dbReference type="EMBL" id="KAJ1183380.1"/>
    </source>
</evidence>